<dbReference type="OrthoDB" id="9958296at2"/>
<organism evidence="2 3">
    <name type="scientific">Brachybacterium vulturis</name>
    <dbReference type="NCBI Taxonomy" id="2017484"/>
    <lineage>
        <taxon>Bacteria</taxon>
        <taxon>Bacillati</taxon>
        <taxon>Actinomycetota</taxon>
        <taxon>Actinomycetes</taxon>
        <taxon>Micrococcales</taxon>
        <taxon>Dermabacteraceae</taxon>
        <taxon>Brachybacterium</taxon>
    </lineage>
</organism>
<keyword evidence="1" id="KW-1133">Transmembrane helix</keyword>
<reference evidence="3" key="1">
    <citation type="submission" date="2017-09" db="EMBL/GenBank/DDBJ databases">
        <title>Brachybacterium sp. VM2412.</title>
        <authorList>
            <person name="Tak E.J."/>
            <person name="Bae J.-W."/>
        </authorList>
    </citation>
    <scope>NUCLEOTIDE SEQUENCE [LARGE SCALE GENOMIC DNA]</scope>
    <source>
        <strain evidence="3">VM2412</strain>
    </source>
</reference>
<dbReference type="Proteomes" id="UP000218165">
    <property type="component" value="Chromosome"/>
</dbReference>
<keyword evidence="1" id="KW-0812">Transmembrane</keyword>
<sequence length="116" mass="11660">MLASVGLDGAADWLIGTLMESLSSSPAVTLGGAAVLIGSAISMAATFRRAIYNVSPQATLAYLLTLCLLIDLDQIAMSTALIGTAVAAIVVGLEHGTGPVQIEIVESSAPSGARSM</sequence>
<evidence type="ECO:0000313" key="3">
    <source>
        <dbReference type="Proteomes" id="UP000218165"/>
    </source>
</evidence>
<name>A0A291GMZ0_9MICO</name>
<dbReference type="EMBL" id="CP023563">
    <property type="protein sequence ID" value="ATG51406.1"/>
    <property type="molecule type" value="Genomic_DNA"/>
</dbReference>
<dbReference type="AlphaFoldDB" id="A0A291GMZ0"/>
<keyword evidence="1" id="KW-0472">Membrane</keyword>
<proteinExistence type="predicted"/>
<accession>A0A291GMZ0</accession>
<evidence type="ECO:0000313" key="2">
    <source>
        <dbReference type="EMBL" id="ATG51406.1"/>
    </source>
</evidence>
<feature type="transmembrane region" description="Helical" evidence="1">
    <location>
        <begin position="59"/>
        <end position="91"/>
    </location>
</feature>
<dbReference type="RefSeq" id="WP_096802533.1">
    <property type="nucleotide sequence ID" value="NZ_CP023563.1"/>
</dbReference>
<gene>
    <name evidence="2" type="ORF">CFK38_07605</name>
</gene>
<keyword evidence="3" id="KW-1185">Reference proteome</keyword>
<protein>
    <submittedName>
        <fullName evidence="2">Uncharacterized protein</fullName>
    </submittedName>
</protein>
<dbReference type="KEGG" id="brz:CFK38_07605"/>
<evidence type="ECO:0000256" key="1">
    <source>
        <dbReference type="SAM" id="Phobius"/>
    </source>
</evidence>